<organism evidence="1 2">
    <name type="scientific">Actinomycetospora rhizophila</name>
    <dbReference type="NCBI Taxonomy" id="1416876"/>
    <lineage>
        <taxon>Bacteria</taxon>
        <taxon>Bacillati</taxon>
        <taxon>Actinomycetota</taxon>
        <taxon>Actinomycetes</taxon>
        <taxon>Pseudonocardiales</taxon>
        <taxon>Pseudonocardiaceae</taxon>
        <taxon>Actinomycetospora</taxon>
    </lineage>
</organism>
<dbReference type="EMBL" id="JBHSKG010000004">
    <property type="protein sequence ID" value="MFC5138471.1"/>
    <property type="molecule type" value="Genomic_DNA"/>
</dbReference>
<gene>
    <name evidence="1" type="ORF">ACFPK1_09540</name>
</gene>
<protein>
    <submittedName>
        <fullName evidence="1">McrC family protein</fullName>
    </submittedName>
</protein>
<accession>A0ABV9ZDA3</accession>
<evidence type="ECO:0000313" key="1">
    <source>
        <dbReference type="EMBL" id="MFC5138471.1"/>
    </source>
</evidence>
<dbReference type="RefSeq" id="WP_378020682.1">
    <property type="nucleotide sequence ID" value="NZ_JBHSKG010000004.1"/>
</dbReference>
<keyword evidence="2" id="KW-1185">Reference proteome</keyword>
<dbReference type="PANTHER" id="PTHR38733">
    <property type="entry name" value="PROTEIN MCRC"/>
    <property type="match status" value="1"/>
</dbReference>
<sequence length="393" mass="42747">MDDRPVVVTDENTTVVLPAPLAPGDHEAIAQVGPELLRVVSAGERSILEVGPVCGVLELEGCRLQVEPKLLVDGVTTAVWIAYAGSVPVHVERSRGWSVGVPGLRDVVVEALLHECSRLVANGLLRDYRGEEAVDTVLRGRLDVARQIGRRYGQVDRLHIHRVDRRIDISENLICGAALDVASSVSIGERRRRIRDIRDAFPPATRGDALARLRRLHYHSLNARYRSALRWAGLLLGDGGVDDMVVPGRWRAGSLLINMNRLWERGVARACADASTKLGASAPHHRSITVAETGRSTRSFIPDAVLQGPEPRPVDAKYKQYVDRAISSGDVHQLLTYGTAYESVAILVHPALEPAPPRRVDVRSDGRLLGAIAVVPVDVTRPPEEAAGLLALV</sequence>
<dbReference type="InterPro" id="IPR019292">
    <property type="entry name" value="McrC"/>
</dbReference>
<reference evidence="2" key="1">
    <citation type="journal article" date="2019" name="Int. J. Syst. Evol. Microbiol.">
        <title>The Global Catalogue of Microorganisms (GCM) 10K type strain sequencing project: providing services to taxonomists for standard genome sequencing and annotation.</title>
        <authorList>
            <consortium name="The Broad Institute Genomics Platform"/>
            <consortium name="The Broad Institute Genome Sequencing Center for Infectious Disease"/>
            <person name="Wu L."/>
            <person name="Ma J."/>
        </authorList>
    </citation>
    <scope>NUCLEOTIDE SEQUENCE [LARGE SCALE GENOMIC DNA]</scope>
    <source>
        <strain evidence="2">XZYJ18</strain>
    </source>
</reference>
<comment type="caution">
    <text evidence="1">The sequence shown here is derived from an EMBL/GenBank/DDBJ whole genome shotgun (WGS) entry which is preliminary data.</text>
</comment>
<dbReference type="Proteomes" id="UP001596175">
    <property type="component" value="Unassembled WGS sequence"/>
</dbReference>
<name>A0ABV9ZDA3_9PSEU</name>
<evidence type="ECO:0000313" key="2">
    <source>
        <dbReference type="Proteomes" id="UP001596175"/>
    </source>
</evidence>
<proteinExistence type="predicted"/>
<dbReference type="Pfam" id="PF10117">
    <property type="entry name" value="McrBC"/>
    <property type="match status" value="1"/>
</dbReference>
<dbReference type="PANTHER" id="PTHR38733:SF1">
    <property type="entry name" value="TYPE IV METHYL-DIRECTED RESTRICTION ENZYME ECOKMCRBC"/>
    <property type="match status" value="1"/>
</dbReference>